<evidence type="ECO:0000313" key="1">
    <source>
        <dbReference type="EMBL" id="KAH7846799.1"/>
    </source>
</evidence>
<dbReference type="Proteomes" id="UP000828048">
    <property type="component" value="Chromosome 5"/>
</dbReference>
<evidence type="ECO:0000313" key="2">
    <source>
        <dbReference type="Proteomes" id="UP000828048"/>
    </source>
</evidence>
<dbReference type="EMBL" id="CM037155">
    <property type="protein sequence ID" value="KAH7846799.1"/>
    <property type="molecule type" value="Genomic_DNA"/>
</dbReference>
<protein>
    <submittedName>
        <fullName evidence="1">Uncharacterized protein</fullName>
    </submittedName>
</protein>
<organism evidence="1 2">
    <name type="scientific">Vaccinium darrowii</name>
    <dbReference type="NCBI Taxonomy" id="229202"/>
    <lineage>
        <taxon>Eukaryota</taxon>
        <taxon>Viridiplantae</taxon>
        <taxon>Streptophyta</taxon>
        <taxon>Embryophyta</taxon>
        <taxon>Tracheophyta</taxon>
        <taxon>Spermatophyta</taxon>
        <taxon>Magnoliopsida</taxon>
        <taxon>eudicotyledons</taxon>
        <taxon>Gunneridae</taxon>
        <taxon>Pentapetalae</taxon>
        <taxon>asterids</taxon>
        <taxon>Ericales</taxon>
        <taxon>Ericaceae</taxon>
        <taxon>Vaccinioideae</taxon>
        <taxon>Vaccinieae</taxon>
        <taxon>Vaccinium</taxon>
    </lineage>
</organism>
<proteinExistence type="predicted"/>
<sequence>MILQLLKTMLPLDAKLPNDCYEAKKIIKDLGLNYEKIHACPNDCMQFWKGHANDDFYECGASRWVTNDVDSEPNSSTSSKKVKRKAAKVLRWLPVKPRLQRLYMTLETTEAIQWHSKGRTKDPKMRHPTDTPVWKSFDSQYEDFTAEPRNVRLGLASDGFNPYGNMSTSYSIWPVILIPYNLLPSMCMKPNNFILSLVILGPRAPTKDIDVYLQPLVDELKELWEVGVETYDLKQRKIIGMKSRDAHILMQQLLPIALRGSLPQKFLSPLIEMMISLQGESKKRGISRLVDVWNLPPTKRIVVEFNQVFVPVGKEGGLFNQFLGTIARKPHLCPISYQSWHEVPWHYKEDCWNITQLKFVIPKTNPAREGIKHKTLKTLGVRLRYWRFTLKNKQFDEAKTPAQIVAKAPPMALSLKNREDMDWTENKHTTGSKSFAQHAHEMVPELGFLVNFELAMYFVLRNHLKYGMVIKQVAKSRFAPSRAQLYKPTHTRADGTAISESAAANMDKMEDLIKSQPNSIEHTSKGSIFWSPNDVYSQVITKIERPGRCRGYGFGPTSKSSNSTSNDSRSFNVADEEERMRDKETIRKLEETVQAQTSEMQAQAKLMPGVTGTGYDISLT</sequence>
<name>A0ACB7Y028_9ERIC</name>
<accession>A0ACB7Y028</accession>
<keyword evidence="2" id="KW-1185">Reference proteome</keyword>
<reference evidence="1 2" key="1">
    <citation type="journal article" date="2021" name="Hortic Res">
        <title>High-quality reference genome and annotation aids understanding of berry development for evergreen blueberry (Vaccinium darrowii).</title>
        <authorList>
            <person name="Yu J."/>
            <person name="Hulse-Kemp A.M."/>
            <person name="Babiker E."/>
            <person name="Staton M."/>
        </authorList>
    </citation>
    <scope>NUCLEOTIDE SEQUENCE [LARGE SCALE GENOMIC DNA]</scope>
    <source>
        <strain evidence="2">cv. NJ 8807/NJ 8810</strain>
        <tissue evidence="1">Young leaf</tissue>
    </source>
</reference>
<gene>
    <name evidence="1" type="ORF">Vadar_018298</name>
</gene>
<comment type="caution">
    <text evidence="1">The sequence shown here is derived from an EMBL/GenBank/DDBJ whole genome shotgun (WGS) entry which is preliminary data.</text>
</comment>